<evidence type="ECO:0000256" key="6">
    <source>
        <dbReference type="ARBA" id="ARBA00023277"/>
    </source>
</evidence>
<keyword evidence="3 8" id="KW-0418">Kinase</keyword>
<evidence type="ECO:0000256" key="8">
    <source>
        <dbReference type="RuleBase" id="RU003455"/>
    </source>
</evidence>
<keyword evidence="1 8" id="KW-0808">Transferase</keyword>
<evidence type="ECO:0000256" key="1">
    <source>
        <dbReference type="ARBA" id="ARBA00022679"/>
    </source>
</evidence>
<dbReference type="PIRSF" id="PIRSF000538">
    <property type="entry name" value="GlpK"/>
    <property type="match status" value="1"/>
</dbReference>
<evidence type="ECO:0000256" key="4">
    <source>
        <dbReference type="ARBA" id="ARBA00022840"/>
    </source>
</evidence>
<dbReference type="UniPathway" id="UPA00145">
    <property type="reaction ID" value="UER00566"/>
</dbReference>
<keyword evidence="6 8" id="KW-0119">Carbohydrate metabolism</keyword>
<dbReference type="NCBIfam" id="TIGR01234">
    <property type="entry name" value="L-ribulokinase"/>
    <property type="match status" value="1"/>
</dbReference>
<evidence type="ECO:0000313" key="10">
    <source>
        <dbReference type="EMBL" id="VZO36331.1"/>
    </source>
</evidence>
<protein>
    <recommendedName>
        <fullName evidence="7 8">Ribulokinase</fullName>
        <ecNumber evidence="7 8">2.7.1.16</ecNumber>
    </recommendedName>
</protein>
<dbReference type="EC" id="2.7.1.16" evidence="7 8"/>
<dbReference type="InterPro" id="IPR000577">
    <property type="entry name" value="Carb_kinase_FGGY"/>
</dbReference>
<comment type="caution">
    <text evidence="10">The sequence shown here is derived from an EMBL/GenBank/DDBJ whole genome shotgun (WGS) entry which is preliminary data.</text>
</comment>
<evidence type="ECO:0000256" key="5">
    <source>
        <dbReference type="ARBA" id="ARBA00022935"/>
    </source>
</evidence>
<dbReference type="GO" id="GO:0005524">
    <property type="term" value="F:ATP binding"/>
    <property type="evidence" value="ECO:0007669"/>
    <property type="project" value="UniProtKB-UniRule"/>
</dbReference>
<evidence type="ECO:0000256" key="3">
    <source>
        <dbReference type="ARBA" id="ARBA00022777"/>
    </source>
</evidence>
<gene>
    <name evidence="10" type="primary">araB_2</name>
    <name evidence="10" type="ORF">HALOF300_01535</name>
</gene>
<name>A0A7M4DHD8_9MICO</name>
<dbReference type="PANTHER" id="PTHR43435">
    <property type="entry name" value="RIBULOKINASE"/>
    <property type="match status" value="1"/>
</dbReference>
<keyword evidence="2" id="KW-0547">Nucleotide-binding</keyword>
<dbReference type="AlphaFoldDB" id="A0A7M4DHD8"/>
<dbReference type="Pfam" id="PF02782">
    <property type="entry name" value="FGGY_C"/>
    <property type="match status" value="1"/>
</dbReference>
<dbReference type="GO" id="GO:0019150">
    <property type="term" value="F:D-ribulokinase activity"/>
    <property type="evidence" value="ECO:0007669"/>
    <property type="project" value="TreeGrafter"/>
</dbReference>
<keyword evidence="5 8" id="KW-0054">Arabinose catabolism</keyword>
<dbReference type="GO" id="GO:0008741">
    <property type="term" value="F:ribulokinase activity"/>
    <property type="evidence" value="ECO:0007669"/>
    <property type="project" value="UniProtKB-UniRule"/>
</dbReference>
<comment type="similarity">
    <text evidence="8">Belongs to the ribulokinase family.</text>
</comment>
<dbReference type="RefSeq" id="WP_156740362.1">
    <property type="nucleotide sequence ID" value="NZ_CACRYJ010000020.1"/>
</dbReference>
<dbReference type="CDD" id="cd07781">
    <property type="entry name" value="ASKHA_NBD_FGGY_L-RBK"/>
    <property type="match status" value="1"/>
</dbReference>
<reference evidence="10 11" key="1">
    <citation type="submission" date="2019-11" db="EMBL/GenBank/DDBJ databases">
        <authorList>
            <person name="Criscuolo A."/>
        </authorList>
    </citation>
    <scope>NUCLEOTIDE SEQUENCE [LARGE SCALE GENOMIC DNA]</scope>
    <source>
        <strain evidence="10">CIP111667</strain>
    </source>
</reference>
<keyword evidence="11" id="KW-1185">Reference proteome</keyword>
<dbReference type="SUPFAM" id="SSF53067">
    <property type="entry name" value="Actin-like ATPase domain"/>
    <property type="match status" value="2"/>
</dbReference>
<dbReference type="PANTHER" id="PTHR43435:SF4">
    <property type="entry name" value="FGGY CARBOHYDRATE KINASE DOMAIN-CONTAINING PROTEIN"/>
    <property type="match status" value="1"/>
</dbReference>
<dbReference type="InterPro" id="IPR018485">
    <property type="entry name" value="FGGY_C"/>
</dbReference>
<sequence length="551" mass="57482">MADQSHVIGIDFGTLSGRASVIRTADGAELGAHVVDYPHGVLETDLDGVRLPPDTALQVPADYLRVLAVAVPRALADAGVEPGSVVGLGLDVTSATVIPTTPDGTPLCEFPELAGRPHAYAKLWKHHGAHAQTRRLVETARRRGEPWLARYGGTLSVELAVPKLLEVAEADPEVYARTAHFVEALDWIVWQLTGEQVRSAAAAGYKSLRQDGAHPSAAYLEEAGFPSGPDALAKLTAPTMAPLGARAGVLSARGAELTGLPAGIAVAVGNIDAHVTAPAAAAVEPGQLTMILGTSTCFIVSAEEFREVPGMFGAVDGGIVAGLWGYEAGQSGVGDIFAWFVDTCVPPEYHDRARAEGVGLHDLLSALAAEQSVGAHGLIALDWHNGNRSILVDPRLSGLILGQTLATRPEDTYRALVEATAFGARTIVESFERAGIAVTEIVAAGGLIRNRFLMQVYADVLGRPLAVVGSSQAGALGSGIHAAVAAGVFPDVRAAAAVMGRRADEVFTPDPASVTAYGALFALYTRLHDAFGREQTIMHELKDLRDAASKG</sequence>
<evidence type="ECO:0000256" key="2">
    <source>
        <dbReference type="ARBA" id="ARBA00022741"/>
    </source>
</evidence>
<proteinExistence type="inferred from homology"/>
<dbReference type="GO" id="GO:0019569">
    <property type="term" value="P:L-arabinose catabolic process to D-xylulose 5-phosphate"/>
    <property type="evidence" value="ECO:0007669"/>
    <property type="project" value="UniProtKB-UniPathway"/>
</dbReference>
<dbReference type="EMBL" id="CACRYJ010000020">
    <property type="protein sequence ID" value="VZO36331.1"/>
    <property type="molecule type" value="Genomic_DNA"/>
</dbReference>
<dbReference type="NCBIfam" id="NF003154">
    <property type="entry name" value="PRK04123.1"/>
    <property type="match status" value="1"/>
</dbReference>
<dbReference type="Proteomes" id="UP000419743">
    <property type="component" value="Unassembled WGS sequence"/>
</dbReference>
<dbReference type="Gene3D" id="3.30.420.40">
    <property type="match status" value="2"/>
</dbReference>
<dbReference type="InterPro" id="IPR043129">
    <property type="entry name" value="ATPase_NBD"/>
</dbReference>
<organism evidence="10 11">
    <name type="scientific">Occultella aeris</name>
    <dbReference type="NCBI Taxonomy" id="2761496"/>
    <lineage>
        <taxon>Bacteria</taxon>
        <taxon>Bacillati</taxon>
        <taxon>Actinomycetota</taxon>
        <taxon>Actinomycetes</taxon>
        <taxon>Micrococcales</taxon>
        <taxon>Ruaniaceae</taxon>
        <taxon>Occultella</taxon>
    </lineage>
</organism>
<evidence type="ECO:0000313" key="11">
    <source>
        <dbReference type="Proteomes" id="UP000419743"/>
    </source>
</evidence>
<evidence type="ECO:0000259" key="9">
    <source>
        <dbReference type="Pfam" id="PF02782"/>
    </source>
</evidence>
<dbReference type="InterPro" id="IPR005929">
    <property type="entry name" value="Ribulokinase"/>
</dbReference>
<evidence type="ECO:0000256" key="7">
    <source>
        <dbReference type="NCBIfam" id="TIGR01234"/>
    </source>
</evidence>
<keyword evidence="4" id="KW-0067">ATP-binding</keyword>
<dbReference type="GO" id="GO:0005737">
    <property type="term" value="C:cytoplasm"/>
    <property type="evidence" value="ECO:0007669"/>
    <property type="project" value="TreeGrafter"/>
</dbReference>
<comment type="catalytic activity">
    <reaction evidence="8">
        <text>L-ribulose + ATP = L-ribulose 5-phosphate + ADP + H(+)</text>
        <dbReference type="Rhea" id="RHEA:22072"/>
        <dbReference type="ChEBI" id="CHEBI:15378"/>
        <dbReference type="ChEBI" id="CHEBI:16880"/>
        <dbReference type="ChEBI" id="CHEBI:30616"/>
        <dbReference type="ChEBI" id="CHEBI:58226"/>
        <dbReference type="ChEBI" id="CHEBI:456216"/>
        <dbReference type="EC" id="2.7.1.16"/>
    </reaction>
</comment>
<comment type="pathway">
    <text evidence="8">Carbohydrate degradation; L-arabinose degradation via L-ribulose; D-xylulose 5-phosphate from L-arabinose (bacterial route): step 2/3.</text>
</comment>
<accession>A0A7M4DHD8</accession>
<feature type="domain" description="Carbohydrate kinase FGGY C-terminal" evidence="9">
    <location>
        <begin position="289"/>
        <end position="486"/>
    </location>
</feature>